<dbReference type="GO" id="GO:0016787">
    <property type="term" value="F:hydrolase activity"/>
    <property type="evidence" value="ECO:0007669"/>
    <property type="project" value="UniProtKB-KW"/>
</dbReference>
<feature type="domain" description="NTP pyrophosphohydrolase MazG-like" evidence="1">
    <location>
        <begin position="29"/>
        <end position="103"/>
    </location>
</feature>
<gene>
    <name evidence="2" type="ORF">NCTC10638_01164</name>
</gene>
<organism evidence="2 3">
    <name type="scientific">Mannheimia haemolytica</name>
    <name type="common">Pasteurella haemolytica</name>
    <dbReference type="NCBI Taxonomy" id="75985"/>
    <lineage>
        <taxon>Bacteria</taxon>
        <taxon>Pseudomonadati</taxon>
        <taxon>Pseudomonadota</taxon>
        <taxon>Gammaproteobacteria</taxon>
        <taxon>Pasteurellales</taxon>
        <taxon>Pasteurellaceae</taxon>
        <taxon>Mannheimia</taxon>
    </lineage>
</organism>
<dbReference type="PANTHER" id="PTHR42692:SF2">
    <property type="entry name" value="IG HYPOTHETICAL 16995"/>
    <property type="match status" value="1"/>
</dbReference>
<dbReference type="STRING" id="75985.WC39_12805"/>
<dbReference type="PANTHER" id="PTHR42692">
    <property type="entry name" value="NUCLEOTIDE PYROPHOSPHOHYDROLASE"/>
    <property type="match status" value="1"/>
</dbReference>
<dbReference type="Proteomes" id="UP000254802">
    <property type="component" value="Unassembled WGS sequence"/>
</dbReference>
<evidence type="ECO:0000259" key="1">
    <source>
        <dbReference type="Pfam" id="PF03819"/>
    </source>
</evidence>
<evidence type="ECO:0000313" key="2">
    <source>
        <dbReference type="EMBL" id="STY59972.1"/>
    </source>
</evidence>
<dbReference type="InterPro" id="IPR047046">
    <property type="entry name" value="YpjD/YvdC"/>
</dbReference>
<sequence length="133" mass="16043">MQIEQYQQWVRQFYQQQGWYERSPFMRVTYLAEEIGEVACAVRAIEIGRERPDETEASQQQKRDNLIEELGDVMDNLFVLADKYGISMTEVLERHQAKFEKRYLQKKYGKITAYIRIFLLSLHPSFEKWHLVF</sequence>
<dbReference type="Pfam" id="PF03819">
    <property type="entry name" value="MazG"/>
    <property type="match status" value="1"/>
</dbReference>
<dbReference type="Gene3D" id="1.10.287.1080">
    <property type="entry name" value="MazG-like"/>
    <property type="match status" value="1"/>
</dbReference>
<dbReference type="CDD" id="cd11523">
    <property type="entry name" value="NTP-PPase"/>
    <property type="match status" value="1"/>
</dbReference>
<evidence type="ECO:0000313" key="3">
    <source>
        <dbReference type="Proteomes" id="UP000254802"/>
    </source>
</evidence>
<dbReference type="SUPFAM" id="SSF101386">
    <property type="entry name" value="all-alpha NTP pyrophosphatases"/>
    <property type="match status" value="1"/>
</dbReference>
<name>A0A378MUR0_MANHA</name>
<reference evidence="2 3" key="1">
    <citation type="submission" date="2018-06" db="EMBL/GenBank/DDBJ databases">
        <authorList>
            <consortium name="Pathogen Informatics"/>
            <person name="Doyle S."/>
        </authorList>
    </citation>
    <scope>NUCLEOTIDE SEQUENCE [LARGE SCALE GENOMIC DNA]</scope>
    <source>
        <strain evidence="2 3">NCTC10638</strain>
    </source>
</reference>
<proteinExistence type="predicted"/>
<protein>
    <submittedName>
        <fullName evidence="2">MazG nucleotide pyrophosphohydrolase domain</fullName>
    </submittedName>
</protein>
<keyword evidence="2" id="KW-0378">Hydrolase</keyword>
<dbReference type="AlphaFoldDB" id="A0A378MUR0"/>
<accession>A0A378MUR0</accession>
<dbReference type="InterPro" id="IPR004518">
    <property type="entry name" value="MazG-like_dom"/>
</dbReference>
<dbReference type="EMBL" id="UGPN01000002">
    <property type="protein sequence ID" value="STY59972.1"/>
    <property type="molecule type" value="Genomic_DNA"/>
</dbReference>